<organism evidence="2 3">
    <name type="scientific">Hoeflea prorocentri</name>
    <dbReference type="NCBI Taxonomy" id="1922333"/>
    <lineage>
        <taxon>Bacteria</taxon>
        <taxon>Pseudomonadati</taxon>
        <taxon>Pseudomonadota</taxon>
        <taxon>Alphaproteobacteria</taxon>
        <taxon>Hyphomicrobiales</taxon>
        <taxon>Rhizobiaceae</taxon>
        <taxon>Hoeflea</taxon>
    </lineage>
</organism>
<keyword evidence="1" id="KW-1133">Transmembrane helix</keyword>
<keyword evidence="3" id="KW-1185">Reference proteome</keyword>
<dbReference type="AlphaFoldDB" id="A0A9X3UFZ4"/>
<dbReference type="Proteomes" id="UP001151234">
    <property type="component" value="Unassembled WGS sequence"/>
</dbReference>
<evidence type="ECO:0000313" key="3">
    <source>
        <dbReference type="Proteomes" id="UP001151234"/>
    </source>
</evidence>
<dbReference type="EMBL" id="JAPJZI010000001">
    <property type="protein sequence ID" value="MDA5397970.1"/>
    <property type="molecule type" value="Genomic_DNA"/>
</dbReference>
<evidence type="ECO:0000256" key="1">
    <source>
        <dbReference type="SAM" id="Phobius"/>
    </source>
</evidence>
<sequence>MTLYIVWALIGLQVKHYIADYTLQWPSMIAGKCDLKKAGGYTHAAIHVAMTLPILLLCGLSLATIAALAVFEFVVHYATDYAKGWYDCKHKLDVNTRHFWAVHGADQLVHQLTYAIILAVIMMSMRV</sequence>
<dbReference type="Pfam" id="PF11750">
    <property type="entry name" value="DUF3307"/>
    <property type="match status" value="1"/>
</dbReference>
<dbReference type="RefSeq" id="WP_267989414.1">
    <property type="nucleotide sequence ID" value="NZ_JAPJZI010000001.1"/>
</dbReference>
<feature type="transmembrane region" description="Helical" evidence="1">
    <location>
        <begin position="44"/>
        <end position="71"/>
    </location>
</feature>
<name>A0A9X3UFZ4_9HYPH</name>
<keyword evidence="1" id="KW-0812">Transmembrane</keyword>
<gene>
    <name evidence="2" type="ORF">OQ273_05220</name>
</gene>
<evidence type="ECO:0000313" key="2">
    <source>
        <dbReference type="EMBL" id="MDA5397970.1"/>
    </source>
</evidence>
<proteinExistence type="predicted"/>
<keyword evidence="1" id="KW-0472">Membrane</keyword>
<reference evidence="2" key="1">
    <citation type="submission" date="2022-11" db="EMBL/GenBank/DDBJ databases">
        <title>Draft genome sequence of Hoeflea poritis E7-10 and Hoeflea prorocentri PM5-8, separated from scleractinian coral Porites lutea and marine dinoflagellate.</title>
        <authorList>
            <person name="Zhang G."/>
            <person name="Wei Q."/>
            <person name="Cai L."/>
        </authorList>
    </citation>
    <scope>NUCLEOTIDE SEQUENCE</scope>
    <source>
        <strain evidence="2">PM5-8</strain>
    </source>
</reference>
<protein>
    <submittedName>
        <fullName evidence="2">DUF3307 domain-containing protein</fullName>
    </submittedName>
</protein>
<comment type="caution">
    <text evidence="2">The sequence shown here is derived from an EMBL/GenBank/DDBJ whole genome shotgun (WGS) entry which is preliminary data.</text>
</comment>
<accession>A0A9X3UFZ4</accession>
<dbReference type="InterPro" id="IPR021737">
    <property type="entry name" value="Phage_phiKZ_Orf197"/>
</dbReference>
<feature type="transmembrane region" description="Helical" evidence="1">
    <location>
        <begin position="108"/>
        <end position="125"/>
    </location>
</feature>